<organism evidence="1 2">
    <name type="scientific">Collinsella tanakaei</name>
    <dbReference type="NCBI Taxonomy" id="626935"/>
    <lineage>
        <taxon>Bacteria</taxon>
        <taxon>Bacillati</taxon>
        <taxon>Actinomycetota</taxon>
        <taxon>Coriobacteriia</taxon>
        <taxon>Coriobacteriales</taxon>
        <taxon>Coriobacteriaceae</taxon>
        <taxon>Collinsella</taxon>
    </lineage>
</organism>
<comment type="caution">
    <text evidence="1">The sequence shown here is derived from an EMBL/GenBank/DDBJ whole genome shotgun (WGS) entry which is preliminary data.</text>
</comment>
<dbReference type="EMBL" id="QSRJ01000002">
    <property type="protein sequence ID" value="RGL11687.1"/>
    <property type="molecule type" value="Genomic_DNA"/>
</dbReference>
<dbReference type="AlphaFoldDB" id="A0A3E4QX54"/>
<name>A0A3E4QX54_9ACTN</name>
<protein>
    <submittedName>
        <fullName evidence="1">Uncharacterized protein</fullName>
    </submittedName>
</protein>
<sequence>MVKTVVCEKCGNTIEYEDKSVFEGNREFEEVVCPVCGNELCQVFTDLFPNPRVVKKHEGR</sequence>
<accession>A0A3E4QX54</accession>
<reference evidence="1 2" key="1">
    <citation type="submission" date="2018-08" db="EMBL/GenBank/DDBJ databases">
        <title>A genome reference for cultivated species of the human gut microbiota.</title>
        <authorList>
            <person name="Zou Y."/>
            <person name="Xue W."/>
            <person name="Luo G."/>
        </authorList>
    </citation>
    <scope>NUCLEOTIDE SEQUENCE [LARGE SCALE GENOMIC DNA]</scope>
    <source>
        <strain evidence="1 2">TF08-14</strain>
    </source>
</reference>
<dbReference type="Proteomes" id="UP000260943">
    <property type="component" value="Unassembled WGS sequence"/>
</dbReference>
<proteinExistence type="predicted"/>
<evidence type="ECO:0000313" key="2">
    <source>
        <dbReference type="Proteomes" id="UP000260943"/>
    </source>
</evidence>
<evidence type="ECO:0000313" key="1">
    <source>
        <dbReference type="EMBL" id="RGL11687.1"/>
    </source>
</evidence>
<gene>
    <name evidence="1" type="ORF">DXC81_02580</name>
</gene>
<dbReference type="RefSeq" id="WP_117679035.1">
    <property type="nucleotide sequence ID" value="NZ_QSRJ01000002.1"/>
</dbReference>